<evidence type="ECO:0000313" key="7">
    <source>
        <dbReference type="Proteomes" id="UP000585474"/>
    </source>
</evidence>
<accession>A0A7J0FG64</accession>
<dbReference type="SUPFAM" id="SSF54001">
    <property type="entry name" value="Cysteine proteinases"/>
    <property type="match status" value="1"/>
</dbReference>
<evidence type="ECO:0000256" key="2">
    <source>
        <dbReference type="ARBA" id="ARBA00023157"/>
    </source>
</evidence>
<dbReference type="GO" id="GO:0008234">
    <property type="term" value="F:cysteine-type peptidase activity"/>
    <property type="evidence" value="ECO:0007669"/>
    <property type="project" value="InterPro"/>
</dbReference>
<comment type="caution">
    <text evidence="6">The sequence shown here is derived from an EMBL/GenBank/DDBJ whole genome shotgun (WGS) entry which is preliminary data.</text>
</comment>
<dbReference type="GO" id="GO:0006508">
    <property type="term" value="P:proteolysis"/>
    <property type="evidence" value="ECO:0007669"/>
    <property type="project" value="InterPro"/>
</dbReference>
<feature type="chain" id="PRO_5029724281" evidence="3">
    <location>
        <begin position="25"/>
        <end position="288"/>
    </location>
</feature>
<evidence type="ECO:0000259" key="5">
    <source>
        <dbReference type="SMART" id="SM00848"/>
    </source>
</evidence>
<dbReference type="InterPro" id="IPR013201">
    <property type="entry name" value="Prot_inhib_I29"/>
</dbReference>
<dbReference type="OrthoDB" id="10253408at2759"/>
<evidence type="ECO:0000256" key="3">
    <source>
        <dbReference type="SAM" id="SignalP"/>
    </source>
</evidence>
<sequence>MGSPKSHISLSLLFFSTLLILSSAFDASIITYAEKWAQRTNDKVIAMFESWLIRHGKSYNALGEKERRFEIFKENLRFVDEHNADMNRTYRVGLNQFADLTDEEYRSMYLGTKISPSRTNVSDRYKPRVGDQLPDSIDWREKGAVVDIKNQGDCGSCWAFSSIAAVEGINQIVTGNLISLSEQELVDCQRNYPNDGCNGGTASGAYEFIIDNGGINTEENYPYEERDGQCNQDKENEKYVTIDDYEDVPPSSERALQKAVAGQPVTVAIASDSSAFKLYESVKFLKLY</sequence>
<dbReference type="EMBL" id="BJWL01000012">
    <property type="protein sequence ID" value="GFY97671.1"/>
    <property type="molecule type" value="Genomic_DNA"/>
</dbReference>
<dbReference type="SMART" id="SM00645">
    <property type="entry name" value="Pept_C1"/>
    <property type="match status" value="1"/>
</dbReference>
<organism evidence="6 7">
    <name type="scientific">Actinidia rufa</name>
    <dbReference type="NCBI Taxonomy" id="165716"/>
    <lineage>
        <taxon>Eukaryota</taxon>
        <taxon>Viridiplantae</taxon>
        <taxon>Streptophyta</taxon>
        <taxon>Embryophyta</taxon>
        <taxon>Tracheophyta</taxon>
        <taxon>Spermatophyta</taxon>
        <taxon>Magnoliopsida</taxon>
        <taxon>eudicotyledons</taxon>
        <taxon>Gunneridae</taxon>
        <taxon>Pentapetalae</taxon>
        <taxon>asterids</taxon>
        <taxon>Ericales</taxon>
        <taxon>Actinidiaceae</taxon>
        <taxon>Actinidia</taxon>
    </lineage>
</organism>
<comment type="similarity">
    <text evidence="1">Belongs to the peptidase C1 family.</text>
</comment>
<protein>
    <submittedName>
        <fullName evidence="6">Cysteine proteinases superfamily protein</fullName>
    </submittedName>
</protein>
<dbReference type="PANTHER" id="PTHR12411">
    <property type="entry name" value="CYSTEINE PROTEASE FAMILY C1-RELATED"/>
    <property type="match status" value="1"/>
</dbReference>
<keyword evidence="2" id="KW-1015">Disulfide bond</keyword>
<dbReference type="InterPro" id="IPR013128">
    <property type="entry name" value="Peptidase_C1A"/>
</dbReference>
<evidence type="ECO:0000313" key="6">
    <source>
        <dbReference type="EMBL" id="GFY97671.1"/>
    </source>
</evidence>
<dbReference type="Pfam" id="PF08246">
    <property type="entry name" value="Inhibitor_I29"/>
    <property type="match status" value="1"/>
</dbReference>
<dbReference type="Proteomes" id="UP000585474">
    <property type="component" value="Unassembled WGS sequence"/>
</dbReference>
<dbReference type="InterPro" id="IPR039417">
    <property type="entry name" value="Peptidase_C1A_papain-like"/>
</dbReference>
<dbReference type="CDD" id="cd02248">
    <property type="entry name" value="Peptidase_C1A"/>
    <property type="match status" value="1"/>
</dbReference>
<dbReference type="Gene3D" id="3.90.70.10">
    <property type="entry name" value="Cysteine proteinases"/>
    <property type="match status" value="1"/>
</dbReference>
<feature type="signal peptide" evidence="3">
    <location>
        <begin position="1"/>
        <end position="24"/>
    </location>
</feature>
<dbReference type="InterPro" id="IPR038765">
    <property type="entry name" value="Papain-like_cys_pep_sf"/>
</dbReference>
<feature type="domain" description="Peptidase C1A papain C-terminal" evidence="4">
    <location>
        <begin position="133"/>
        <end position="288"/>
    </location>
</feature>
<gene>
    <name evidence="6" type="ORF">Acr_12g0002120</name>
</gene>
<dbReference type="Pfam" id="PF00112">
    <property type="entry name" value="Peptidase_C1"/>
    <property type="match status" value="1"/>
</dbReference>
<evidence type="ECO:0000259" key="4">
    <source>
        <dbReference type="SMART" id="SM00645"/>
    </source>
</evidence>
<dbReference type="SMART" id="SM00848">
    <property type="entry name" value="Inhibitor_I29"/>
    <property type="match status" value="1"/>
</dbReference>
<dbReference type="PROSITE" id="PS00139">
    <property type="entry name" value="THIOL_PROTEASE_CYS"/>
    <property type="match status" value="1"/>
</dbReference>
<name>A0A7J0FG64_9ERIC</name>
<dbReference type="InterPro" id="IPR000169">
    <property type="entry name" value="Pept_cys_AS"/>
</dbReference>
<keyword evidence="7" id="KW-1185">Reference proteome</keyword>
<evidence type="ECO:0000256" key="1">
    <source>
        <dbReference type="ARBA" id="ARBA00008455"/>
    </source>
</evidence>
<feature type="domain" description="Cathepsin propeptide inhibitor" evidence="5">
    <location>
        <begin position="48"/>
        <end position="105"/>
    </location>
</feature>
<keyword evidence="3" id="KW-0732">Signal</keyword>
<dbReference type="InterPro" id="IPR000668">
    <property type="entry name" value="Peptidase_C1A_C"/>
</dbReference>
<dbReference type="AlphaFoldDB" id="A0A7J0FG64"/>
<reference evidence="6 7" key="1">
    <citation type="submission" date="2019-07" db="EMBL/GenBank/DDBJ databases">
        <title>De Novo Assembly of kiwifruit Actinidia rufa.</title>
        <authorList>
            <person name="Sugita-Konishi S."/>
            <person name="Sato K."/>
            <person name="Mori E."/>
            <person name="Abe Y."/>
            <person name="Kisaki G."/>
            <person name="Hamano K."/>
            <person name="Suezawa K."/>
            <person name="Otani M."/>
            <person name="Fukuda T."/>
            <person name="Manabe T."/>
            <person name="Gomi K."/>
            <person name="Tabuchi M."/>
            <person name="Akimitsu K."/>
            <person name="Kataoka I."/>
        </authorList>
    </citation>
    <scope>NUCLEOTIDE SEQUENCE [LARGE SCALE GENOMIC DNA]</scope>
    <source>
        <strain evidence="7">cv. Fuchu</strain>
    </source>
</reference>
<proteinExistence type="inferred from homology"/>